<dbReference type="Proteomes" id="UP000708208">
    <property type="component" value="Unassembled WGS sequence"/>
</dbReference>
<evidence type="ECO:0000256" key="2">
    <source>
        <dbReference type="ARBA" id="ARBA00022801"/>
    </source>
</evidence>
<evidence type="ECO:0000256" key="4">
    <source>
        <dbReference type="PROSITE-ProRule" id="PRU01240"/>
    </source>
</evidence>
<evidence type="ECO:0000259" key="6">
    <source>
        <dbReference type="Pfam" id="PF00082"/>
    </source>
</evidence>
<evidence type="ECO:0000256" key="1">
    <source>
        <dbReference type="ARBA" id="ARBA00022670"/>
    </source>
</evidence>
<accession>A0A8J2JW55</accession>
<dbReference type="InterPro" id="IPR022398">
    <property type="entry name" value="Peptidase_S8_His-AS"/>
</dbReference>
<evidence type="ECO:0000256" key="3">
    <source>
        <dbReference type="ARBA" id="ARBA00022825"/>
    </source>
</evidence>
<dbReference type="PROSITE" id="PS00137">
    <property type="entry name" value="SUBTILASE_HIS"/>
    <property type="match status" value="1"/>
</dbReference>
<proteinExistence type="inferred from homology"/>
<evidence type="ECO:0000313" key="7">
    <source>
        <dbReference type="EMBL" id="CAG7725153.1"/>
    </source>
</evidence>
<keyword evidence="5" id="KW-0732">Signal</keyword>
<comment type="similarity">
    <text evidence="4">Belongs to the peptidase S8 family.</text>
</comment>
<feature type="chain" id="PRO_5035253491" description="Peptidase S8/S53 domain-containing protein" evidence="5">
    <location>
        <begin position="22"/>
        <end position="503"/>
    </location>
</feature>
<dbReference type="PROSITE" id="PS00138">
    <property type="entry name" value="SUBTILASE_SER"/>
    <property type="match status" value="1"/>
</dbReference>
<keyword evidence="2 4" id="KW-0378">Hydrolase</keyword>
<dbReference type="PROSITE" id="PS51892">
    <property type="entry name" value="SUBTILASE"/>
    <property type="match status" value="1"/>
</dbReference>
<dbReference type="AlphaFoldDB" id="A0A8J2JW55"/>
<sequence>MTFYNIFLVFVLAVAITTGLAAEVKVESSIYKVIEETGKANIFVSFKKNDIHSIRNQITVQKHVTRGDRINSLQEALKNHADTTQSGVLKAINSYRPLQNNPTVEISSFWITNQVYIKHADRNLVEQLSTLDDISEITQEKIFSIKNPLRNLTEVRNSSAEPQWGVAAIRAPEVWASGNAGSGVVVATIDTGVRGTHEALRDGFRKEKGWYDPIYGTLAPTDVDGHGTHVTGTIVGRTLGIGVAPGAQWIACRASDNDGNFPASAIIACAEWVACPYDSNGLKNCSLAPDVINNSWGGDREFTDLDYLIEMWESIGITVVFAAGNSGSGCGTVSSPGTHPKVISVGAIDENSRVTSFSSRGPSKLYGTVQPNVAAPGSKIFSASNSDDGVYKEMMGTSMAAPHVAGLAVLLKSARSNLTVSQIRRLIVVGAQPTVVSGQVCNGINDRQYPNNVVGNGKIDAPLSIAAIGTVGSSSLKVAAILKYREFSAVSLLVLLTLKCLVL</sequence>
<evidence type="ECO:0000256" key="5">
    <source>
        <dbReference type="SAM" id="SignalP"/>
    </source>
</evidence>
<dbReference type="EMBL" id="CAJVCH010118196">
    <property type="protein sequence ID" value="CAG7725153.1"/>
    <property type="molecule type" value="Genomic_DNA"/>
</dbReference>
<feature type="signal peptide" evidence="5">
    <location>
        <begin position="1"/>
        <end position="21"/>
    </location>
</feature>
<dbReference type="InterPro" id="IPR023828">
    <property type="entry name" value="Peptidase_S8_Ser-AS"/>
</dbReference>
<keyword evidence="1 4" id="KW-0645">Protease</keyword>
<feature type="active site" description="Charge relay system" evidence="4">
    <location>
        <position position="226"/>
    </location>
</feature>
<name>A0A8J2JW55_9HEXA</name>
<gene>
    <name evidence="7" type="ORF">AFUS01_LOCUS14129</name>
</gene>
<organism evidence="7 8">
    <name type="scientific">Allacma fusca</name>
    <dbReference type="NCBI Taxonomy" id="39272"/>
    <lineage>
        <taxon>Eukaryota</taxon>
        <taxon>Metazoa</taxon>
        <taxon>Ecdysozoa</taxon>
        <taxon>Arthropoda</taxon>
        <taxon>Hexapoda</taxon>
        <taxon>Collembola</taxon>
        <taxon>Symphypleona</taxon>
        <taxon>Sminthuridae</taxon>
        <taxon>Allacma</taxon>
    </lineage>
</organism>
<dbReference type="GO" id="GO:0004252">
    <property type="term" value="F:serine-type endopeptidase activity"/>
    <property type="evidence" value="ECO:0007669"/>
    <property type="project" value="UniProtKB-UniRule"/>
</dbReference>
<dbReference type="PANTHER" id="PTHR43806:SF67">
    <property type="entry name" value="EGF-LIKE DOMAIN-CONTAINING PROTEIN"/>
    <property type="match status" value="1"/>
</dbReference>
<dbReference type="InterPro" id="IPR050131">
    <property type="entry name" value="Peptidase_S8_subtilisin-like"/>
</dbReference>
<comment type="caution">
    <text evidence="7">The sequence shown here is derived from an EMBL/GenBank/DDBJ whole genome shotgun (WGS) entry which is preliminary data.</text>
</comment>
<dbReference type="OrthoDB" id="1740355at2759"/>
<feature type="active site" description="Charge relay system" evidence="4">
    <location>
        <position position="190"/>
    </location>
</feature>
<evidence type="ECO:0000313" key="8">
    <source>
        <dbReference type="Proteomes" id="UP000708208"/>
    </source>
</evidence>
<dbReference type="Pfam" id="PF00082">
    <property type="entry name" value="Peptidase_S8"/>
    <property type="match status" value="1"/>
</dbReference>
<dbReference type="GO" id="GO:0006508">
    <property type="term" value="P:proteolysis"/>
    <property type="evidence" value="ECO:0007669"/>
    <property type="project" value="UniProtKB-KW"/>
</dbReference>
<feature type="domain" description="Peptidase S8/S53" evidence="6">
    <location>
        <begin position="181"/>
        <end position="441"/>
    </location>
</feature>
<protein>
    <recommendedName>
        <fullName evidence="6">Peptidase S8/S53 domain-containing protein</fullName>
    </recommendedName>
</protein>
<keyword evidence="3 4" id="KW-0720">Serine protease</keyword>
<dbReference type="InterPro" id="IPR000209">
    <property type="entry name" value="Peptidase_S8/S53_dom"/>
</dbReference>
<feature type="active site" description="Charge relay system" evidence="4">
    <location>
        <position position="398"/>
    </location>
</feature>
<dbReference type="PANTHER" id="PTHR43806">
    <property type="entry name" value="PEPTIDASE S8"/>
    <property type="match status" value="1"/>
</dbReference>
<keyword evidence="8" id="KW-1185">Reference proteome</keyword>
<reference evidence="7" key="1">
    <citation type="submission" date="2021-06" db="EMBL/GenBank/DDBJ databases">
        <authorList>
            <person name="Hodson N. C."/>
            <person name="Mongue J. A."/>
            <person name="Jaron S. K."/>
        </authorList>
    </citation>
    <scope>NUCLEOTIDE SEQUENCE</scope>
</reference>